<sequence>MRKISKMVAIAAFGIILASNAAYAASTDYSFQLPSRGSKTTNDVYKQTRGRVATNNATYVGWAGTEINCWTCSTDNDELSAKSSYSKTGTVNMYMDQSSANDYIGNPVNMKIKTSTTTMHACDVRGSFDPN</sequence>
<evidence type="ECO:0000313" key="2">
    <source>
        <dbReference type="EMBL" id="OOM82426.1"/>
    </source>
</evidence>
<dbReference type="RefSeq" id="WP_077845457.1">
    <property type="nucleotide sequence ID" value="NZ_LZZM01000011.1"/>
</dbReference>
<evidence type="ECO:0000313" key="3">
    <source>
        <dbReference type="Proteomes" id="UP000190890"/>
    </source>
</evidence>
<feature type="signal peptide" evidence="1">
    <location>
        <begin position="1"/>
        <end position="24"/>
    </location>
</feature>
<dbReference type="Proteomes" id="UP000190890">
    <property type="component" value="Unassembled WGS sequence"/>
</dbReference>
<organism evidence="2 3">
    <name type="scientific">Clostridium puniceum</name>
    <dbReference type="NCBI Taxonomy" id="29367"/>
    <lineage>
        <taxon>Bacteria</taxon>
        <taxon>Bacillati</taxon>
        <taxon>Bacillota</taxon>
        <taxon>Clostridia</taxon>
        <taxon>Eubacteriales</taxon>
        <taxon>Clostridiaceae</taxon>
        <taxon>Clostridium</taxon>
    </lineage>
</organism>
<feature type="chain" id="PRO_5012074498" description="Bacteriocin" evidence="1">
    <location>
        <begin position="25"/>
        <end position="131"/>
    </location>
</feature>
<reference evidence="2 3" key="1">
    <citation type="submission" date="2016-05" db="EMBL/GenBank/DDBJ databases">
        <title>Microbial solvent formation.</title>
        <authorList>
            <person name="Poehlein A."/>
            <person name="Montoya Solano J.D."/>
            <person name="Flitsch S."/>
            <person name="Krabben P."/>
            <person name="Duerre P."/>
            <person name="Daniel R."/>
        </authorList>
    </citation>
    <scope>NUCLEOTIDE SEQUENCE [LARGE SCALE GENOMIC DNA]</scope>
    <source>
        <strain evidence="2 3">DSM 2619</strain>
    </source>
</reference>
<proteinExistence type="predicted"/>
<evidence type="ECO:0000256" key="1">
    <source>
        <dbReference type="SAM" id="SignalP"/>
    </source>
</evidence>
<name>A0A1S8TXE6_9CLOT</name>
<protein>
    <recommendedName>
        <fullName evidence="4">Bacteriocin</fullName>
    </recommendedName>
</protein>
<dbReference type="AlphaFoldDB" id="A0A1S8TXE6"/>
<dbReference type="OrthoDB" id="2087799at2"/>
<comment type="caution">
    <text evidence="2">The sequence shown here is derived from an EMBL/GenBank/DDBJ whole genome shotgun (WGS) entry which is preliminary data.</text>
</comment>
<evidence type="ECO:0008006" key="4">
    <source>
        <dbReference type="Google" id="ProtNLM"/>
    </source>
</evidence>
<gene>
    <name evidence="2" type="ORF">CLPUN_01280</name>
</gene>
<keyword evidence="3" id="KW-1185">Reference proteome</keyword>
<dbReference type="EMBL" id="LZZM01000011">
    <property type="protein sequence ID" value="OOM82426.1"/>
    <property type="molecule type" value="Genomic_DNA"/>
</dbReference>
<dbReference type="STRING" id="29367.CLPUN_01280"/>
<keyword evidence="1" id="KW-0732">Signal</keyword>
<accession>A0A1S8TXE6</accession>